<evidence type="ECO:0000313" key="12">
    <source>
        <dbReference type="EMBL" id="CEP21952.1"/>
    </source>
</evidence>
<dbReference type="UniPathway" id="UPA00084">
    <property type="reaction ID" value="UER00503"/>
</dbReference>
<keyword evidence="10" id="KW-0547">Nucleotide-binding</keyword>
<dbReference type="GO" id="GO:0005524">
    <property type="term" value="F:ATP binding"/>
    <property type="evidence" value="ECO:0007669"/>
    <property type="project" value="UniProtKB-KW"/>
</dbReference>
<dbReference type="SMART" id="SM00155">
    <property type="entry name" value="PLDc"/>
    <property type="match status" value="2"/>
</dbReference>
<evidence type="ECO:0000256" key="8">
    <source>
        <dbReference type="ARBA" id="ARBA00023264"/>
    </source>
</evidence>
<evidence type="ECO:0000256" key="1">
    <source>
        <dbReference type="ARBA" id="ARBA00005042"/>
    </source>
</evidence>
<evidence type="ECO:0000313" key="13">
    <source>
        <dbReference type="Proteomes" id="UP000038830"/>
    </source>
</evidence>
<dbReference type="PANTHER" id="PTHR12586:SF1">
    <property type="entry name" value="CDP-DIACYLGLYCEROL--GLYCEROL-3-PHOSPHATE 3-PHOSPHATIDYLTRANSFERASE, MITOCHONDRIAL"/>
    <property type="match status" value="1"/>
</dbReference>
<keyword evidence="10" id="KW-0496">Mitochondrion</keyword>
<dbReference type="Proteomes" id="UP000038830">
    <property type="component" value="Unassembled WGS sequence"/>
</dbReference>
<evidence type="ECO:0000256" key="6">
    <source>
        <dbReference type="ARBA" id="ARBA00023098"/>
    </source>
</evidence>
<comment type="catalytic activity">
    <reaction evidence="9 10">
        <text>a CDP-1,2-diacyl-sn-glycerol + sn-glycerol 3-phosphate = a 1,2-diacyl-sn-glycero-3-phospho-(1'-sn-glycero-3'-phosphate) + CMP + H(+)</text>
        <dbReference type="Rhea" id="RHEA:12593"/>
        <dbReference type="ChEBI" id="CHEBI:15378"/>
        <dbReference type="ChEBI" id="CHEBI:57597"/>
        <dbReference type="ChEBI" id="CHEBI:58332"/>
        <dbReference type="ChEBI" id="CHEBI:60110"/>
        <dbReference type="ChEBI" id="CHEBI:60377"/>
        <dbReference type="EC" id="2.7.8.5"/>
    </reaction>
</comment>
<keyword evidence="7 10" id="KW-0594">Phospholipid biosynthesis</keyword>
<dbReference type="CDD" id="cd09135">
    <property type="entry name" value="PLDc_PGS1_euk_1"/>
    <property type="match status" value="1"/>
</dbReference>
<dbReference type="GO" id="GO:0005739">
    <property type="term" value="C:mitochondrion"/>
    <property type="evidence" value="ECO:0007669"/>
    <property type="project" value="UniProtKB-SubCell"/>
</dbReference>
<dbReference type="GO" id="GO:0008444">
    <property type="term" value="F:CDP-diacylglycerol-glycerol-3-phosphate 3-phosphatidyltransferase activity"/>
    <property type="evidence" value="ECO:0007669"/>
    <property type="project" value="UniProtKB-EC"/>
</dbReference>
<evidence type="ECO:0000256" key="7">
    <source>
        <dbReference type="ARBA" id="ARBA00023209"/>
    </source>
</evidence>
<keyword evidence="3 10" id="KW-0444">Lipid biosynthesis</keyword>
<reference evidence="13" key="1">
    <citation type="journal article" date="2015" name="J. Biotechnol.">
        <title>The structure of the Cyberlindnera jadinii genome and its relation to Candida utilis analyzed by the occurrence of single nucleotide polymorphisms.</title>
        <authorList>
            <person name="Rupp O."/>
            <person name="Brinkrolf K."/>
            <person name="Buerth C."/>
            <person name="Kunigo M."/>
            <person name="Schneider J."/>
            <person name="Jaenicke S."/>
            <person name="Goesmann A."/>
            <person name="Puehler A."/>
            <person name="Jaeger K.-E."/>
            <person name="Ernst J.F."/>
        </authorList>
    </citation>
    <scope>NUCLEOTIDE SEQUENCE [LARGE SCALE GENOMIC DNA]</scope>
    <source>
        <strain evidence="13">ATCC 18201 / CBS 1600 / BCRC 20928 / JCM 3617 / NBRC 0987 / NRRL Y-1542</strain>
    </source>
</reference>
<dbReference type="InterPro" id="IPR001736">
    <property type="entry name" value="PLipase_D/transphosphatidylase"/>
</dbReference>
<protein>
    <recommendedName>
        <fullName evidence="10">CDP-diacylglycerol--glycerol-3-phosphate 3-phosphatidyltransferase</fullName>
        <ecNumber evidence="10">2.7.8.5</ecNumber>
    </recommendedName>
</protein>
<evidence type="ECO:0000256" key="3">
    <source>
        <dbReference type="ARBA" id="ARBA00022516"/>
    </source>
</evidence>
<evidence type="ECO:0000256" key="10">
    <source>
        <dbReference type="RuleBase" id="RU365024"/>
    </source>
</evidence>
<sequence>MLRSAYSTMTTGFQPEVRALTQKLDQICPRFELSQGQIEIIQDPKIFYSTLKEKISAAERRIFLSSLYIGKTQDELIECLADALREKPDLKLTILTDALRGTREAPSKSSASLLAELMEKHESQVDIRMYHTPHLHGLMKSLVPNRFNEGFGLQHMKIYGFDDSVILSGANLSSDYFSDRQDRYYHFKSKDLSDYYFKIQSTVGSLSYKLVHSNNESKFKLIWPSTNTLDDPVKNWRAFIDGSSKILGKLLEHKHSVKPELQGHLTYVYPVSQFTPLFNKENDGSTEKKSVLTLLDYANDPKIKWSFTAGYFNMLPEIKKKLLDSNSKGVVITASPFANGFYKSKGVSGHLPDAYQYLSKVFLRDVHKAQKDDDIKLKEWKKGVVNTPNGWSYHAKGFWATSPDEETPSITIIGSSNYTRRAYNFDLESNAIVITRDPQLKEAMKKELDNILEHTTELNLEDFKEKDRRIPTGVVWATKILGKRL</sequence>
<dbReference type="CDD" id="cd09137">
    <property type="entry name" value="PLDc_PGS1_euk_2"/>
    <property type="match status" value="1"/>
</dbReference>
<keyword evidence="5" id="KW-0677">Repeat</keyword>
<keyword evidence="6 10" id="KW-0443">Lipid metabolism</keyword>
<dbReference type="EC" id="2.7.8.5" evidence="10"/>
<organism evidence="12 13">
    <name type="scientific">Cyberlindnera jadinii (strain ATCC 18201 / CBS 1600 / BCRC 20928 / JCM 3617 / NBRC 0987 / NRRL Y-1542)</name>
    <name type="common">Torula yeast</name>
    <name type="synonym">Candida utilis</name>
    <dbReference type="NCBI Taxonomy" id="983966"/>
    <lineage>
        <taxon>Eukaryota</taxon>
        <taxon>Fungi</taxon>
        <taxon>Dikarya</taxon>
        <taxon>Ascomycota</taxon>
        <taxon>Saccharomycotina</taxon>
        <taxon>Saccharomycetes</taxon>
        <taxon>Phaffomycetales</taxon>
        <taxon>Phaffomycetaceae</taxon>
        <taxon>Cyberlindnera</taxon>
    </lineage>
</organism>
<keyword evidence="4 10" id="KW-0808">Transferase</keyword>
<dbReference type="PROSITE" id="PS50035">
    <property type="entry name" value="PLD"/>
    <property type="match status" value="1"/>
</dbReference>
<proteinExistence type="inferred from homology"/>
<dbReference type="InterPro" id="IPR016270">
    <property type="entry name" value="PGS1"/>
</dbReference>
<dbReference type="PANTHER" id="PTHR12586">
    <property type="entry name" value="CDP-DIACYLGLYCEROL--SERINE O-PHOSPHATIDYLTRANSFERASE"/>
    <property type="match status" value="1"/>
</dbReference>
<accession>A0A0H5C2V4</accession>
<comment type="pathway">
    <text evidence="1 10">Phospholipid metabolism; phosphatidylglycerol biosynthesis; phosphatidylglycerol from CDP-diacylglycerol: step 1/2.</text>
</comment>
<name>A0A0H5C2V4_CYBJN</name>
<keyword evidence="10" id="KW-0067">ATP-binding</keyword>
<evidence type="ECO:0000256" key="2">
    <source>
        <dbReference type="ARBA" id="ARBA00010682"/>
    </source>
</evidence>
<feature type="domain" description="PLD phosphodiesterase" evidence="11">
    <location>
        <begin position="150"/>
        <end position="176"/>
    </location>
</feature>
<dbReference type="EMBL" id="CDQK01000002">
    <property type="protein sequence ID" value="CEP21952.1"/>
    <property type="molecule type" value="Genomic_DNA"/>
</dbReference>
<dbReference type="FunFam" id="3.30.870.10:FF:000046">
    <property type="entry name" value="CDP-diacylglycerol--glycerol-3-phosphate 3-phosphatidyltransferase"/>
    <property type="match status" value="1"/>
</dbReference>
<comment type="similarity">
    <text evidence="2 10">Belongs to the CDP-alcohol phosphatidyltransferase class-II family.</text>
</comment>
<dbReference type="Gene3D" id="3.30.870.10">
    <property type="entry name" value="Endonuclease Chain A"/>
    <property type="match status" value="2"/>
</dbReference>
<evidence type="ECO:0000256" key="5">
    <source>
        <dbReference type="ARBA" id="ARBA00022737"/>
    </source>
</evidence>
<evidence type="ECO:0000256" key="4">
    <source>
        <dbReference type="ARBA" id="ARBA00022679"/>
    </source>
</evidence>
<dbReference type="AlphaFoldDB" id="A0A0H5C2V4"/>
<comment type="function">
    <text evidence="10">Functions in the biosynthesis of the anionic phospholipids phosphatidylglycerol and cardiolipin.</text>
</comment>
<keyword evidence="8 10" id="KW-1208">Phospholipid metabolism</keyword>
<evidence type="ECO:0000259" key="11">
    <source>
        <dbReference type="PROSITE" id="PS50035"/>
    </source>
</evidence>
<comment type="subcellular location">
    <subcellularLocation>
        <location evidence="10">Mitochondrion</location>
    </subcellularLocation>
</comment>
<dbReference type="PIRSF" id="PIRSF000850">
    <property type="entry name" value="Phospholipase_D_PSS"/>
    <property type="match status" value="1"/>
</dbReference>
<gene>
    <name evidence="12" type="primary">PGS1</name>
    <name evidence="12" type="ORF">BN1211_2177</name>
</gene>
<dbReference type="GO" id="GO:0032049">
    <property type="term" value="P:cardiolipin biosynthetic process"/>
    <property type="evidence" value="ECO:0007669"/>
    <property type="project" value="InterPro"/>
</dbReference>
<dbReference type="SUPFAM" id="SSF56024">
    <property type="entry name" value="Phospholipase D/nuclease"/>
    <property type="match status" value="2"/>
</dbReference>
<evidence type="ECO:0000256" key="9">
    <source>
        <dbReference type="ARBA" id="ARBA00048586"/>
    </source>
</evidence>